<dbReference type="EMBL" id="JAOPJZ010000028">
    <property type="protein sequence ID" value="MCU4754054.1"/>
    <property type="molecule type" value="Genomic_DNA"/>
</dbReference>
<name>A0AAP2ZDN9_9EURY</name>
<keyword evidence="5" id="KW-1185">Reference proteome</keyword>
<evidence type="ECO:0000313" key="5">
    <source>
        <dbReference type="Proteomes" id="UP001321047"/>
    </source>
</evidence>
<dbReference type="RefSeq" id="WP_342810359.1">
    <property type="nucleotide sequence ID" value="NZ_JAOPJZ010000028.1"/>
</dbReference>
<comment type="caution">
    <text evidence="4">The sequence shown here is derived from an EMBL/GenBank/DDBJ whole genome shotgun (WGS) entry which is preliminary data.</text>
</comment>
<dbReference type="Pfam" id="PF25939">
    <property type="entry name" value="DUF7982"/>
    <property type="match status" value="1"/>
</dbReference>
<evidence type="ECO:0000256" key="2">
    <source>
        <dbReference type="SAM" id="Phobius"/>
    </source>
</evidence>
<feature type="compositionally biased region" description="Polar residues" evidence="1">
    <location>
        <begin position="1"/>
        <end position="16"/>
    </location>
</feature>
<dbReference type="Proteomes" id="UP001321047">
    <property type="component" value="Unassembled WGS sequence"/>
</dbReference>
<evidence type="ECO:0000313" key="4">
    <source>
        <dbReference type="EMBL" id="MCU4754054.1"/>
    </source>
</evidence>
<evidence type="ECO:0000259" key="3">
    <source>
        <dbReference type="Pfam" id="PF25939"/>
    </source>
</evidence>
<accession>A0AAP2ZDN9</accession>
<sequence>MSSEGVDTESGSTTSPAADGTTAGEDGPATTDSGGTTADDVERRAQLEMLAEENRQLREAYVSARQSPYRKTAQGLVVLGLVAGLGGLLLPDGRDVLFALAGTGLFGGLLTYYLTPEHFVTADVSENVYGTMAANEAAIAAELGLRDERIYLPTGDSRLARLFVPQRPETEPPSTLTAPLVSESSHRGLVLEATGTELLRSVRRTLEDDLARSPTELGDQLADGLVETLELARSAEVDVDADDGRATIAVAENEFGDLEQFDHPVASFFAVGFAVGLEQPVRLEVDADAGLLTCRWESENGTGSR</sequence>
<keyword evidence="2" id="KW-1133">Transmembrane helix</keyword>
<dbReference type="InterPro" id="IPR058288">
    <property type="entry name" value="DUF7982"/>
</dbReference>
<gene>
    <name evidence="4" type="ORF">OB919_19070</name>
</gene>
<organism evidence="4 5">
    <name type="scientific">Natronosalvus hydrolyticus</name>
    <dbReference type="NCBI Taxonomy" id="2979988"/>
    <lineage>
        <taxon>Archaea</taxon>
        <taxon>Methanobacteriati</taxon>
        <taxon>Methanobacteriota</taxon>
        <taxon>Stenosarchaea group</taxon>
        <taxon>Halobacteria</taxon>
        <taxon>Halobacteriales</taxon>
        <taxon>Natrialbaceae</taxon>
        <taxon>Natronosalvus</taxon>
    </lineage>
</organism>
<protein>
    <recommendedName>
        <fullName evidence="3">DUF7982 domain-containing protein</fullName>
    </recommendedName>
</protein>
<feature type="compositionally biased region" description="Low complexity" evidence="1">
    <location>
        <begin position="26"/>
        <end position="38"/>
    </location>
</feature>
<dbReference type="AlphaFoldDB" id="A0AAP2ZDN9"/>
<feature type="region of interest" description="Disordered" evidence="1">
    <location>
        <begin position="1"/>
        <end position="40"/>
    </location>
</feature>
<evidence type="ECO:0000256" key="1">
    <source>
        <dbReference type="SAM" id="MobiDB-lite"/>
    </source>
</evidence>
<proteinExistence type="predicted"/>
<feature type="domain" description="DUF7982" evidence="3">
    <location>
        <begin position="41"/>
        <end position="296"/>
    </location>
</feature>
<feature type="transmembrane region" description="Helical" evidence="2">
    <location>
        <begin position="73"/>
        <end position="90"/>
    </location>
</feature>
<reference evidence="4 5" key="1">
    <citation type="submission" date="2022-09" db="EMBL/GenBank/DDBJ databases">
        <title>Enrichment on poylsaccharides allowed isolation of novel metabolic and taxonomic groups of Haloarchaea.</title>
        <authorList>
            <person name="Sorokin D.Y."/>
            <person name="Elcheninov A.G."/>
            <person name="Khizhniak T.V."/>
            <person name="Kolganova T.V."/>
            <person name="Kublanov I.V."/>
        </authorList>
    </citation>
    <scope>NUCLEOTIDE SEQUENCE [LARGE SCALE GENOMIC DNA]</scope>
    <source>
        <strain evidence="4 5">AArc-curdl1</strain>
    </source>
</reference>
<keyword evidence="2" id="KW-0472">Membrane</keyword>
<feature type="transmembrane region" description="Helical" evidence="2">
    <location>
        <begin position="96"/>
        <end position="115"/>
    </location>
</feature>
<keyword evidence="2" id="KW-0812">Transmembrane</keyword>